<dbReference type="Gene3D" id="2.60.120.10">
    <property type="entry name" value="Jelly Rolls"/>
    <property type="match status" value="1"/>
</dbReference>
<dbReference type="EMBL" id="FNFD01000029">
    <property type="protein sequence ID" value="SDL73610.1"/>
    <property type="molecule type" value="Genomic_DNA"/>
</dbReference>
<proteinExistence type="predicted"/>
<evidence type="ECO:0000259" key="1">
    <source>
        <dbReference type="Pfam" id="PF06172"/>
    </source>
</evidence>
<dbReference type="STRING" id="137658.SAMN05216186_12920"/>
<gene>
    <name evidence="2" type="ORF">SAMN05216186_12920</name>
</gene>
<dbReference type="Proteomes" id="UP000198706">
    <property type="component" value="Unassembled WGS sequence"/>
</dbReference>
<organism evidence="2 3">
    <name type="scientific">Pseudomonas indica</name>
    <dbReference type="NCBI Taxonomy" id="137658"/>
    <lineage>
        <taxon>Bacteria</taxon>
        <taxon>Pseudomonadati</taxon>
        <taxon>Pseudomonadota</taxon>
        <taxon>Gammaproteobacteria</taxon>
        <taxon>Pseudomonadales</taxon>
        <taxon>Pseudomonadaceae</taxon>
        <taxon>Pseudomonas</taxon>
    </lineage>
</organism>
<dbReference type="SUPFAM" id="SSF51182">
    <property type="entry name" value="RmlC-like cupins"/>
    <property type="match status" value="1"/>
</dbReference>
<dbReference type="InterPro" id="IPR014710">
    <property type="entry name" value="RmlC-like_jellyroll"/>
</dbReference>
<feature type="domain" description="DUF985" evidence="1">
    <location>
        <begin position="7"/>
        <end position="133"/>
    </location>
</feature>
<dbReference type="InterPro" id="IPR039935">
    <property type="entry name" value="YML079W-like"/>
</dbReference>
<evidence type="ECO:0000313" key="3">
    <source>
        <dbReference type="Proteomes" id="UP000198706"/>
    </source>
</evidence>
<dbReference type="InterPro" id="IPR009327">
    <property type="entry name" value="Cupin_DUF985"/>
</dbReference>
<accession>A0A1G9MH64</accession>
<protein>
    <recommendedName>
        <fullName evidence="1">DUF985 domain-containing protein</fullName>
    </recommendedName>
</protein>
<sequence>MHPRAAELIRELELLPHPEGGFYRRVFHSSNTLANGRPCCTAIFFLLPAGVCGRWHRVDADELWHFYEGAPLELLIATTPAETRRERLGPVGPDCLPQRLVPAHAWQAARPLGDYSLVGCTVSPGFDFSGFRLLAEDEQAQREWAALDQAFL</sequence>
<dbReference type="Pfam" id="PF06172">
    <property type="entry name" value="Cupin_5"/>
    <property type="match status" value="1"/>
</dbReference>
<dbReference type="AlphaFoldDB" id="A0A1G9MH64"/>
<keyword evidence="3" id="KW-1185">Reference proteome</keyword>
<dbReference type="RefSeq" id="WP_084335639.1">
    <property type="nucleotide sequence ID" value="NZ_FNFD01000029.1"/>
</dbReference>
<evidence type="ECO:0000313" key="2">
    <source>
        <dbReference type="EMBL" id="SDL73610.1"/>
    </source>
</evidence>
<dbReference type="InterPro" id="IPR011051">
    <property type="entry name" value="RmlC_Cupin_sf"/>
</dbReference>
<name>A0A1G9MH64_9PSED</name>
<dbReference type="CDD" id="cd06121">
    <property type="entry name" value="cupin_YML079wp"/>
    <property type="match status" value="1"/>
</dbReference>
<reference evidence="2 3" key="1">
    <citation type="submission" date="2016-10" db="EMBL/GenBank/DDBJ databases">
        <authorList>
            <person name="de Groot N.N."/>
        </authorList>
    </citation>
    <scope>NUCLEOTIDE SEQUENCE [LARGE SCALE GENOMIC DNA]</scope>
    <source>
        <strain evidence="2 3">JCM 21544</strain>
    </source>
</reference>
<dbReference type="PANTHER" id="PTHR33387:SF3">
    <property type="entry name" value="DUF985 DOMAIN-CONTAINING PROTEIN"/>
    <property type="match status" value="1"/>
</dbReference>
<dbReference type="PANTHER" id="PTHR33387">
    <property type="entry name" value="RMLC-LIKE JELLY ROLL FOLD PROTEIN"/>
    <property type="match status" value="1"/>
</dbReference>